<evidence type="ECO:0000313" key="9">
    <source>
        <dbReference type="Proteomes" id="UP000280960"/>
    </source>
</evidence>
<keyword evidence="3" id="KW-1003">Cell membrane</keyword>
<keyword evidence="4 7" id="KW-0812">Transmembrane</keyword>
<dbReference type="InterPro" id="IPR002657">
    <property type="entry name" value="BilAc:Na_symport/Acr3"/>
</dbReference>
<evidence type="ECO:0000256" key="2">
    <source>
        <dbReference type="ARBA" id="ARBA00022448"/>
    </source>
</evidence>
<dbReference type="Proteomes" id="UP000280960">
    <property type="component" value="Chromosome"/>
</dbReference>
<evidence type="ECO:0000256" key="4">
    <source>
        <dbReference type="ARBA" id="ARBA00022692"/>
    </source>
</evidence>
<dbReference type="AlphaFoldDB" id="A0A3G2R9M7"/>
<keyword evidence="5 7" id="KW-1133">Transmembrane helix</keyword>
<dbReference type="Pfam" id="PF01758">
    <property type="entry name" value="SBF"/>
    <property type="match status" value="1"/>
</dbReference>
<dbReference type="GO" id="GO:0005886">
    <property type="term" value="C:plasma membrane"/>
    <property type="evidence" value="ECO:0007669"/>
    <property type="project" value="UniProtKB-SubCell"/>
</dbReference>
<reference evidence="8 9" key="1">
    <citation type="submission" date="2018-10" db="EMBL/GenBank/DDBJ databases">
        <authorList>
            <person name="Zhang X."/>
        </authorList>
    </citation>
    <scope>NUCLEOTIDE SEQUENCE [LARGE SCALE GENOMIC DNA]</scope>
    <source>
        <strain evidence="8 9">SK-G1</strain>
    </source>
</reference>
<sequence length="74" mass="8417">MYLILEEISAFWSKFQIGITNIPIAIGLTLMIYPPLAKVHYKGLPAIFNNIKILMLSLIQKWITRPVSIFLLGS</sequence>
<feature type="transmembrane region" description="Helical" evidence="7">
    <location>
        <begin position="15"/>
        <end position="33"/>
    </location>
</feature>
<gene>
    <name evidence="8" type="ORF">D2962_15000</name>
</gene>
<name>A0A3G2R9M7_9FIRM</name>
<dbReference type="KEGG" id="bacg:D2962_15000"/>
<dbReference type="GO" id="GO:0015104">
    <property type="term" value="F:antimonite transmembrane transporter activity"/>
    <property type="evidence" value="ECO:0007669"/>
    <property type="project" value="TreeGrafter"/>
</dbReference>
<dbReference type="InterPro" id="IPR004706">
    <property type="entry name" value="Arsenical-R_Acr3"/>
</dbReference>
<keyword evidence="6 7" id="KW-0472">Membrane</keyword>
<proteinExistence type="predicted"/>
<keyword evidence="2" id="KW-0813">Transport</keyword>
<organism evidence="8 9">
    <name type="scientific">Biomaibacter acetigenes</name>
    <dbReference type="NCBI Taxonomy" id="2316383"/>
    <lineage>
        <taxon>Bacteria</taxon>
        <taxon>Bacillati</taxon>
        <taxon>Bacillota</taxon>
        <taxon>Clostridia</taxon>
        <taxon>Thermosediminibacterales</taxon>
        <taxon>Tepidanaerobacteraceae</taxon>
        <taxon>Biomaibacter</taxon>
    </lineage>
</organism>
<evidence type="ECO:0000256" key="5">
    <source>
        <dbReference type="ARBA" id="ARBA00022989"/>
    </source>
</evidence>
<dbReference type="PANTHER" id="PTHR43057:SF1">
    <property type="entry name" value="ARSENICAL-RESISTANCE PROTEIN 3"/>
    <property type="match status" value="1"/>
</dbReference>
<protein>
    <submittedName>
        <fullName evidence="8">Uncharacterized protein</fullName>
    </submittedName>
</protein>
<evidence type="ECO:0000256" key="7">
    <source>
        <dbReference type="SAM" id="Phobius"/>
    </source>
</evidence>
<dbReference type="GO" id="GO:0015297">
    <property type="term" value="F:antiporter activity"/>
    <property type="evidence" value="ECO:0007669"/>
    <property type="project" value="InterPro"/>
</dbReference>
<evidence type="ECO:0000256" key="3">
    <source>
        <dbReference type="ARBA" id="ARBA00022475"/>
    </source>
</evidence>
<comment type="subcellular location">
    <subcellularLocation>
        <location evidence="1">Cell membrane</location>
        <topology evidence="1">Multi-pass membrane protein</topology>
    </subcellularLocation>
</comment>
<keyword evidence="9" id="KW-1185">Reference proteome</keyword>
<evidence type="ECO:0000313" key="8">
    <source>
        <dbReference type="EMBL" id="AYO31728.1"/>
    </source>
</evidence>
<dbReference type="EMBL" id="CP033169">
    <property type="protein sequence ID" value="AYO31728.1"/>
    <property type="molecule type" value="Genomic_DNA"/>
</dbReference>
<accession>A0A3G2R9M7</accession>
<dbReference type="GO" id="GO:0015105">
    <property type="term" value="F:arsenite transmembrane transporter activity"/>
    <property type="evidence" value="ECO:0007669"/>
    <property type="project" value="TreeGrafter"/>
</dbReference>
<evidence type="ECO:0000256" key="6">
    <source>
        <dbReference type="ARBA" id="ARBA00023136"/>
    </source>
</evidence>
<dbReference type="PANTHER" id="PTHR43057">
    <property type="entry name" value="ARSENITE EFFLUX TRANSPORTER"/>
    <property type="match status" value="1"/>
</dbReference>
<evidence type="ECO:0000256" key="1">
    <source>
        <dbReference type="ARBA" id="ARBA00004651"/>
    </source>
</evidence>